<dbReference type="AlphaFoldDB" id="A0A5B8TZN6"/>
<dbReference type="Gene3D" id="3.20.20.370">
    <property type="entry name" value="Glycoside hydrolase/deacetylase"/>
    <property type="match status" value="1"/>
</dbReference>
<dbReference type="PANTHER" id="PTHR10587">
    <property type="entry name" value="GLYCOSYL TRANSFERASE-RELATED"/>
    <property type="match status" value="1"/>
</dbReference>
<keyword evidence="2" id="KW-0812">Transmembrane</keyword>
<dbReference type="InterPro" id="IPR011330">
    <property type="entry name" value="Glyco_hydro/deAcase_b/a-brl"/>
</dbReference>
<dbReference type="SUPFAM" id="SSF88713">
    <property type="entry name" value="Glycoside hydrolase/deacetylase"/>
    <property type="match status" value="1"/>
</dbReference>
<keyword evidence="5" id="KW-1185">Reference proteome</keyword>
<keyword evidence="2" id="KW-0472">Membrane</keyword>
<feature type="region of interest" description="Disordered" evidence="1">
    <location>
        <begin position="265"/>
        <end position="284"/>
    </location>
</feature>
<evidence type="ECO:0000256" key="2">
    <source>
        <dbReference type="SAM" id="Phobius"/>
    </source>
</evidence>
<gene>
    <name evidence="4" type="ORF">FSW04_00475</name>
</gene>
<name>A0A5B8TZN6_9ACTN</name>
<dbReference type="InterPro" id="IPR050248">
    <property type="entry name" value="Polysacc_deacetylase_ArnD"/>
</dbReference>
<protein>
    <submittedName>
        <fullName evidence="4">Polysaccharide deacetylase family protein</fullName>
    </submittedName>
</protein>
<dbReference type="OrthoDB" id="3521160at2"/>
<dbReference type="GO" id="GO:0016810">
    <property type="term" value="F:hydrolase activity, acting on carbon-nitrogen (but not peptide) bonds"/>
    <property type="evidence" value="ECO:0007669"/>
    <property type="project" value="InterPro"/>
</dbReference>
<evidence type="ECO:0000313" key="5">
    <source>
        <dbReference type="Proteomes" id="UP000321805"/>
    </source>
</evidence>
<dbReference type="KEGG" id="bsol:FSW04_00475"/>
<dbReference type="Proteomes" id="UP000321805">
    <property type="component" value="Chromosome"/>
</dbReference>
<feature type="domain" description="NodB homology" evidence="3">
    <location>
        <begin position="91"/>
        <end position="202"/>
    </location>
</feature>
<proteinExistence type="predicted"/>
<dbReference type="Pfam" id="PF01522">
    <property type="entry name" value="Polysacc_deac_1"/>
    <property type="match status" value="1"/>
</dbReference>
<feature type="transmembrane region" description="Helical" evidence="2">
    <location>
        <begin position="33"/>
        <end position="54"/>
    </location>
</feature>
<dbReference type="CDD" id="cd10917">
    <property type="entry name" value="CE4_NodB_like_6s_7s"/>
    <property type="match status" value="1"/>
</dbReference>
<evidence type="ECO:0000256" key="1">
    <source>
        <dbReference type="SAM" id="MobiDB-lite"/>
    </source>
</evidence>
<sequence length="284" mass="29675">MPAVVTRRRAYQDGDRRMTGGLPRATIRKWGTLAALSVLGVCLVSVPVLIALVLSGPDAGRTPDAVAGAGDEADSATTARAASRCIATRGHYALTIDDGPFAGTTPSLVAAIAREGATATFFDVGERAAAHGNLVALQRHVGQVANHTYRHLHMTRLSRAHRLRELERTADVLGPHSAFYRDPYGESDPATDADVRAAGLTPVGWTIDAQSGGGPSEAIVARAMRVRAGGILLLRDGDRRAVAAVGRILGRLAARGMCTGRLTLRPASASSGRPTPDRIAVAGR</sequence>
<dbReference type="EMBL" id="CP042430">
    <property type="protein sequence ID" value="QEC46191.1"/>
    <property type="molecule type" value="Genomic_DNA"/>
</dbReference>
<dbReference type="InterPro" id="IPR002509">
    <property type="entry name" value="NODB_dom"/>
</dbReference>
<evidence type="ECO:0000259" key="3">
    <source>
        <dbReference type="Pfam" id="PF01522"/>
    </source>
</evidence>
<reference evidence="4 5" key="1">
    <citation type="journal article" date="2018" name="J. Microbiol.">
        <title>Baekduia soli gen. nov., sp. nov., a novel bacterium isolated from the soil of Baekdu Mountain and proposal of a novel family name, Baekduiaceae fam. nov.</title>
        <authorList>
            <person name="An D.S."/>
            <person name="Siddiqi M.Z."/>
            <person name="Kim K.H."/>
            <person name="Yu H.S."/>
            <person name="Im W.T."/>
        </authorList>
    </citation>
    <scope>NUCLEOTIDE SEQUENCE [LARGE SCALE GENOMIC DNA]</scope>
    <source>
        <strain evidence="4 5">BR7-21</strain>
    </source>
</reference>
<keyword evidence="2" id="KW-1133">Transmembrane helix</keyword>
<evidence type="ECO:0000313" key="4">
    <source>
        <dbReference type="EMBL" id="QEC46191.1"/>
    </source>
</evidence>
<organism evidence="4 5">
    <name type="scientific">Baekduia soli</name>
    <dbReference type="NCBI Taxonomy" id="496014"/>
    <lineage>
        <taxon>Bacteria</taxon>
        <taxon>Bacillati</taxon>
        <taxon>Actinomycetota</taxon>
        <taxon>Thermoleophilia</taxon>
        <taxon>Solirubrobacterales</taxon>
        <taxon>Baekduiaceae</taxon>
        <taxon>Baekduia</taxon>
    </lineage>
</organism>
<accession>A0A5B8TZN6</accession>
<dbReference type="GO" id="GO:0005975">
    <property type="term" value="P:carbohydrate metabolic process"/>
    <property type="evidence" value="ECO:0007669"/>
    <property type="project" value="InterPro"/>
</dbReference>